<dbReference type="EMBL" id="LN555523">
    <property type="protein sequence ID" value="CED93147.1"/>
    <property type="molecule type" value="Genomic_DNA"/>
</dbReference>
<reference evidence="1 2" key="1">
    <citation type="submission" date="2014-04" db="EMBL/GenBank/DDBJ databases">
        <authorList>
            <person name="Hornung B.V."/>
        </authorList>
    </citation>
    <scope>NUCLEOTIDE SEQUENCE [LARGE SCALE GENOMIC DNA]</scope>
    <source>
        <strain evidence="1 2">CRIB</strain>
    </source>
</reference>
<gene>
    <name evidence="1" type="ORF">CRIB_391</name>
</gene>
<evidence type="ECO:0000313" key="1">
    <source>
        <dbReference type="EMBL" id="CED93147.1"/>
    </source>
</evidence>
<name>A0A1V1HZ38_9FIRM</name>
<organism evidence="1 2">
    <name type="scientific">Romboutsia ilealis</name>
    <dbReference type="NCBI Taxonomy" id="1115758"/>
    <lineage>
        <taxon>Bacteria</taxon>
        <taxon>Bacillati</taxon>
        <taxon>Bacillota</taxon>
        <taxon>Clostridia</taxon>
        <taxon>Peptostreptococcales</taxon>
        <taxon>Peptostreptococcaceae</taxon>
        <taxon>Romboutsia</taxon>
    </lineage>
</organism>
<dbReference type="RefSeq" id="WP_180702894.1">
    <property type="nucleotide sequence ID" value="NZ_LN555523.1"/>
</dbReference>
<dbReference type="KEGG" id="ril:CRIB_391"/>
<proteinExistence type="predicted"/>
<accession>A0A1V1HZ38</accession>
<sequence>MEERVYKENLKKMILEMAQEEISNYSSQKGVQKYFEGNIDKIINENIKSYLEDISVNKIYSKILKRGSSQENIQSVAKVIKSEELFKSKNELLKFAKYLGINVHAKSSYTQTLKRISNYIYSNRKEYSEKYVSYRRGNEEYILEPEKIKLDLIESYKSKTRNDMKSIARLLDINVEDEEGAEDIRRKVINYIMKEKLTKKK</sequence>
<evidence type="ECO:0000313" key="2">
    <source>
        <dbReference type="Proteomes" id="UP000245622"/>
    </source>
</evidence>
<protein>
    <submittedName>
        <fullName evidence="1">Uncharacterized protein</fullName>
    </submittedName>
</protein>
<keyword evidence="2" id="KW-1185">Reference proteome</keyword>
<dbReference type="Proteomes" id="UP000245622">
    <property type="component" value="Chromosome 1"/>
</dbReference>
<dbReference type="GeneID" id="82204578"/>
<dbReference type="AlphaFoldDB" id="A0A1V1HZ38"/>